<reference evidence="2 3" key="1">
    <citation type="submission" date="2016-04" db="EMBL/GenBank/DDBJ databases">
        <title>Draft Genome Sequences of Staphylococcus capitis Strain H36, S. capitis Strain H65, S. cohnii Strain H62, S. hominis Strain H69, Mycobacterium iranicum Strain H39, Plantibacter sp. Strain H53, Pseudomonas oryzihabitans Strain H72, and Microbacterium sp. Strain H83, isolated from residential settings.</title>
        <authorList>
            <person name="Lymperopoulou D."/>
            <person name="Adams R.I."/>
            <person name="Lindow S."/>
            <person name="Coil D.A."/>
            <person name="Jospin G."/>
            <person name="Eisen J.A."/>
        </authorList>
    </citation>
    <scope>NUCLEOTIDE SEQUENCE [LARGE SCALE GENOMIC DNA]</scope>
    <source>
        <strain evidence="2 3">H72</strain>
    </source>
</reference>
<dbReference type="Pfam" id="PF02599">
    <property type="entry name" value="CsrA"/>
    <property type="match status" value="1"/>
</dbReference>
<gene>
    <name evidence="2" type="ORF">A4V15_13445</name>
</gene>
<sequence>MLMSYLVLTRRTDEIINLSLKPGADEEQVLDLLFNGGINIRILKVQGDRVQVGIQAPTDISVMRQELLPF</sequence>
<evidence type="ECO:0008006" key="4">
    <source>
        <dbReference type="Google" id="ProtNLM"/>
    </source>
</evidence>
<dbReference type="EMBL" id="LWCR01000005">
    <property type="protein sequence ID" value="OAN31351.1"/>
    <property type="molecule type" value="Genomic_DNA"/>
</dbReference>
<dbReference type="SUPFAM" id="SSF117130">
    <property type="entry name" value="CsrA-like"/>
    <property type="match status" value="1"/>
</dbReference>
<dbReference type="InterPro" id="IPR003751">
    <property type="entry name" value="CsrA"/>
</dbReference>
<evidence type="ECO:0000313" key="3">
    <source>
        <dbReference type="Proteomes" id="UP000078356"/>
    </source>
</evidence>
<evidence type="ECO:0000256" key="1">
    <source>
        <dbReference type="ARBA" id="ARBA00023159"/>
    </source>
</evidence>
<comment type="caution">
    <text evidence="2">The sequence shown here is derived from an EMBL/GenBank/DDBJ whole genome shotgun (WGS) entry which is preliminary data.</text>
</comment>
<proteinExistence type="predicted"/>
<keyword evidence="1" id="KW-0010">Activator</keyword>
<dbReference type="GO" id="GO:0006109">
    <property type="term" value="P:regulation of carbohydrate metabolic process"/>
    <property type="evidence" value="ECO:0007669"/>
    <property type="project" value="InterPro"/>
</dbReference>
<dbReference type="Proteomes" id="UP000078356">
    <property type="component" value="Unassembled WGS sequence"/>
</dbReference>
<dbReference type="GO" id="GO:0006402">
    <property type="term" value="P:mRNA catabolic process"/>
    <property type="evidence" value="ECO:0007669"/>
    <property type="project" value="InterPro"/>
</dbReference>
<organism evidence="2 3">
    <name type="scientific">Pseudomonas oryzihabitans</name>
    <dbReference type="NCBI Taxonomy" id="47885"/>
    <lineage>
        <taxon>Bacteria</taxon>
        <taxon>Pseudomonadati</taxon>
        <taxon>Pseudomonadota</taxon>
        <taxon>Gammaproteobacteria</taxon>
        <taxon>Pseudomonadales</taxon>
        <taxon>Pseudomonadaceae</taxon>
        <taxon>Pseudomonas</taxon>
    </lineage>
</organism>
<dbReference type="InterPro" id="IPR036107">
    <property type="entry name" value="CsrA_sf"/>
</dbReference>
<dbReference type="Gene3D" id="2.60.40.4380">
    <property type="entry name" value="Translational regulator CsrA"/>
    <property type="match status" value="1"/>
</dbReference>
<dbReference type="GO" id="GO:0003723">
    <property type="term" value="F:RNA binding"/>
    <property type="evidence" value="ECO:0007669"/>
    <property type="project" value="InterPro"/>
</dbReference>
<name>A0A178LLW4_9PSED</name>
<dbReference type="AlphaFoldDB" id="A0A178LLW4"/>
<accession>A0A178LLW4</accession>
<evidence type="ECO:0000313" key="2">
    <source>
        <dbReference type="EMBL" id="OAN31351.1"/>
    </source>
</evidence>
<protein>
    <recommendedName>
        <fullName evidence="4">Carbon storage regulator</fullName>
    </recommendedName>
</protein>